<dbReference type="AlphaFoldDB" id="A0A068UIC0"/>
<keyword evidence="2" id="KW-1185">Reference proteome</keyword>
<dbReference type="Gramene" id="CDP07979">
    <property type="protein sequence ID" value="CDP07979"/>
    <property type="gene ID" value="GSCOC_T00025536001"/>
</dbReference>
<accession>A0A068UIC0</accession>
<dbReference type="InParanoid" id="A0A068UIC0"/>
<reference evidence="2" key="1">
    <citation type="journal article" date="2014" name="Science">
        <title>The coffee genome provides insight into the convergent evolution of caffeine biosynthesis.</title>
        <authorList>
            <person name="Denoeud F."/>
            <person name="Carretero-Paulet L."/>
            <person name="Dereeper A."/>
            <person name="Droc G."/>
            <person name="Guyot R."/>
            <person name="Pietrella M."/>
            <person name="Zheng C."/>
            <person name="Alberti A."/>
            <person name="Anthony F."/>
            <person name="Aprea G."/>
            <person name="Aury J.M."/>
            <person name="Bento P."/>
            <person name="Bernard M."/>
            <person name="Bocs S."/>
            <person name="Campa C."/>
            <person name="Cenci A."/>
            <person name="Combes M.C."/>
            <person name="Crouzillat D."/>
            <person name="Da Silva C."/>
            <person name="Daddiego L."/>
            <person name="De Bellis F."/>
            <person name="Dussert S."/>
            <person name="Garsmeur O."/>
            <person name="Gayraud T."/>
            <person name="Guignon V."/>
            <person name="Jahn K."/>
            <person name="Jamilloux V."/>
            <person name="Joet T."/>
            <person name="Labadie K."/>
            <person name="Lan T."/>
            <person name="Leclercq J."/>
            <person name="Lepelley M."/>
            <person name="Leroy T."/>
            <person name="Li L.T."/>
            <person name="Librado P."/>
            <person name="Lopez L."/>
            <person name="Munoz A."/>
            <person name="Noel B."/>
            <person name="Pallavicini A."/>
            <person name="Perrotta G."/>
            <person name="Poncet V."/>
            <person name="Pot D."/>
            <person name="Priyono X."/>
            <person name="Rigoreau M."/>
            <person name="Rouard M."/>
            <person name="Rozas J."/>
            <person name="Tranchant-Dubreuil C."/>
            <person name="VanBuren R."/>
            <person name="Zhang Q."/>
            <person name="Andrade A.C."/>
            <person name="Argout X."/>
            <person name="Bertrand B."/>
            <person name="de Kochko A."/>
            <person name="Graziosi G."/>
            <person name="Henry R.J."/>
            <person name="Jayarama X."/>
            <person name="Ming R."/>
            <person name="Nagai C."/>
            <person name="Rounsley S."/>
            <person name="Sankoff D."/>
            <person name="Giuliano G."/>
            <person name="Albert V.A."/>
            <person name="Wincker P."/>
            <person name="Lashermes P."/>
        </authorList>
    </citation>
    <scope>NUCLEOTIDE SEQUENCE [LARGE SCALE GENOMIC DNA]</scope>
    <source>
        <strain evidence="2">cv. DH200-94</strain>
    </source>
</reference>
<name>A0A068UIC0_COFCA</name>
<evidence type="ECO:0000313" key="2">
    <source>
        <dbReference type="Proteomes" id="UP000295252"/>
    </source>
</evidence>
<protein>
    <submittedName>
        <fullName evidence="1">Uncharacterized protein</fullName>
    </submittedName>
</protein>
<proteinExistence type="predicted"/>
<dbReference type="Proteomes" id="UP000295252">
    <property type="component" value="Chromosome III"/>
</dbReference>
<dbReference type="EMBL" id="HG739113">
    <property type="protein sequence ID" value="CDP07979.1"/>
    <property type="molecule type" value="Genomic_DNA"/>
</dbReference>
<gene>
    <name evidence="1" type="ORF">GSCOC_T00025536001</name>
</gene>
<evidence type="ECO:0000313" key="1">
    <source>
        <dbReference type="EMBL" id="CDP07979.1"/>
    </source>
</evidence>
<organism evidence="1 2">
    <name type="scientific">Coffea canephora</name>
    <name type="common">Robusta coffee</name>
    <dbReference type="NCBI Taxonomy" id="49390"/>
    <lineage>
        <taxon>Eukaryota</taxon>
        <taxon>Viridiplantae</taxon>
        <taxon>Streptophyta</taxon>
        <taxon>Embryophyta</taxon>
        <taxon>Tracheophyta</taxon>
        <taxon>Spermatophyta</taxon>
        <taxon>Magnoliopsida</taxon>
        <taxon>eudicotyledons</taxon>
        <taxon>Gunneridae</taxon>
        <taxon>Pentapetalae</taxon>
        <taxon>asterids</taxon>
        <taxon>lamiids</taxon>
        <taxon>Gentianales</taxon>
        <taxon>Rubiaceae</taxon>
        <taxon>Ixoroideae</taxon>
        <taxon>Gardenieae complex</taxon>
        <taxon>Bertiereae - Coffeeae clade</taxon>
        <taxon>Coffeeae</taxon>
        <taxon>Coffea</taxon>
    </lineage>
</organism>
<sequence length="97" mass="11385">MPGSKLAIFPRIDFGEILQFSASTRDFNKLQRMCPRPSSTFSPFPFVSPVGFFQTPIIVFLRDLRSVYLFFWWLGLGIIHWRRQFSRFCLSLFLLSG</sequence>